<protein>
    <recommendedName>
        <fullName evidence="4">Inner membrane protein YedI</fullName>
    </recommendedName>
</protein>
<keyword evidence="1" id="KW-0472">Membrane</keyword>
<evidence type="ECO:0000313" key="2">
    <source>
        <dbReference type="EMBL" id="PFG28270.1"/>
    </source>
</evidence>
<sequence length="321" mass="33969">MAGGLAALLDDVAVLARKAAVTLDDVAALTGQTATRSTALIIDDAAVTPSLVQGASPARELPVIWRITKGSLRNKLLIVLPIILLLAWLAPWVMSPILMVGGAYLAFEGAEKIWEYVSGKGHGEHRDEEGPAAEGEQAEPYNEDKMVKNAITTDLILSAEIMVISFNAVSDQPFWTRLLTLIAVGVIVTVGVYGVVGLLIKIDDMGLSLIKKNNNEGGAAAFGRFMVKGMPYVLTTLSVIGTAAMLWVGGHILISGASDLGWHWPADVLHSFAELGGDNGFMTWLLDTVGSAIVGLIVGLIITAIVMAVHKVKASSQVEQH</sequence>
<feature type="transmembrane region" description="Helical" evidence="1">
    <location>
        <begin position="289"/>
        <end position="309"/>
    </location>
</feature>
<dbReference type="PANTHER" id="PTHR30503:SF3">
    <property type="entry name" value="INNER MEMBRANE PROTEIN YEDI"/>
    <property type="match status" value="1"/>
</dbReference>
<keyword evidence="1" id="KW-1133">Transmembrane helix</keyword>
<dbReference type="Pfam" id="PF05661">
    <property type="entry name" value="DUF808"/>
    <property type="match status" value="1"/>
</dbReference>
<gene>
    <name evidence="2" type="ORF">ATK06_1373</name>
</gene>
<proteinExistence type="predicted"/>
<dbReference type="InterPro" id="IPR008526">
    <property type="entry name" value="YedI"/>
</dbReference>
<dbReference type="EMBL" id="PDJF01000001">
    <property type="protein sequence ID" value="PFG28270.1"/>
    <property type="molecule type" value="Genomic_DNA"/>
</dbReference>
<dbReference type="STRING" id="1724.GCA_001044175_01353"/>
<keyword evidence="1" id="KW-0812">Transmembrane</keyword>
<evidence type="ECO:0000313" key="3">
    <source>
        <dbReference type="Proteomes" id="UP000221653"/>
    </source>
</evidence>
<dbReference type="RefSeq" id="WP_098389064.1">
    <property type="nucleotide sequence ID" value="NZ_LS483464.1"/>
</dbReference>
<dbReference type="AlphaFoldDB" id="A0A2A9DQT7"/>
<feature type="transmembrane region" description="Helical" evidence="1">
    <location>
        <begin position="232"/>
        <end position="254"/>
    </location>
</feature>
<evidence type="ECO:0008006" key="4">
    <source>
        <dbReference type="Google" id="ProtNLM"/>
    </source>
</evidence>
<accession>A0A2A9DQT7</accession>
<organism evidence="2 3">
    <name type="scientific">Corynebacterium renale</name>
    <dbReference type="NCBI Taxonomy" id="1724"/>
    <lineage>
        <taxon>Bacteria</taxon>
        <taxon>Bacillati</taxon>
        <taxon>Actinomycetota</taxon>
        <taxon>Actinomycetes</taxon>
        <taxon>Mycobacteriales</taxon>
        <taxon>Corynebacteriaceae</taxon>
        <taxon>Corynebacterium</taxon>
    </lineage>
</organism>
<reference evidence="2 3" key="1">
    <citation type="submission" date="2017-10" db="EMBL/GenBank/DDBJ databases">
        <title>Sequencing the genomes of 1000 actinobacteria strains.</title>
        <authorList>
            <person name="Klenk H.-P."/>
        </authorList>
    </citation>
    <scope>NUCLEOTIDE SEQUENCE [LARGE SCALE GENOMIC DNA]</scope>
    <source>
        <strain evidence="2 3">DSM 20688</strain>
    </source>
</reference>
<comment type="caution">
    <text evidence="2">The sequence shown here is derived from an EMBL/GenBank/DDBJ whole genome shotgun (WGS) entry which is preliminary data.</text>
</comment>
<name>A0A2A9DQT7_9CORY</name>
<keyword evidence="3" id="KW-1185">Reference proteome</keyword>
<dbReference type="PIRSF" id="PIRSF016660">
    <property type="entry name" value="YedI"/>
    <property type="match status" value="1"/>
</dbReference>
<evidence type="ECO:0000256" key="1">
    <source>
        <dbReference type="SAM" id="Phobius"/>
    </source>
</evidence>
<dbReference type="OrthoDB" id="9814178at2"/>
<dbReference type="GO" id="GO:0005886">
    <property type="term" value="C:plasma membrane"/>
    <property type="evidence" value="ECO:0007669"/>
    <property type="project" value="TreeGrafter"/>
</dbReference>
<dbReference type="Proteomes" id="UP000221653">
    <property type="component" value="Unassembled WGS sequence"/>
</dbReference>
<dbReference type="PANTHER" id="PTHR30503">
    <property type="entry name" value="INNER MEMBRANE PROTEIN YEDI"/>
    <property type="match status" value="1"/>
</dbReference>
<feature type="transmembrane region" description="Helical" evidence="1">
    <location>
        <begin position="178"/>
        <end position="202"/>
    </location>
</feature>
<feature type="transmembrane region" description="Helical" evidence="1">
    <location>
        <begin position="76"/>
        <end position="94"/>
    </location>
</feature>